<evidence type="ECO:0000259" key="1">
    <source>
        <dbReference type="Pfam" id="PF25484"/>
    </source>
</evidence>
<feature type="domain" description="DUF7907" evidence="1">
    <location>
        <begin position="29"/>
        <end position="192"/>
    </location>
</feature>
<dbReference type="AlphaFoldDB" id="A0AAJ0BI89"/>
<evidence type="ECO:0000313" key="2">
    <source>
        <dbReference type="EMBL" id="KAK1758783.1"/>
    </source>
</evidence>
<protein>
    <recommendedName>
        <fullName evidence="1">DUF7907 domain-containing protein</fullName>
    </recommendedName>
</protein>
<dbReference type="EMBL" id="MU839828">
    <property type="protein sequence ID" value="KAK1758783.1"/>
    <property type="molecule type" value="Genomic_DNA"/>
</dbReference>
<keyword evidence="3" id="KW-1185">Reference proteome</keyword>
<accession>A0AAJ0BI89</accession>
<gene>
    <name evidence="2" type="ORF">QBC47DRAFT_314571</name>
</gene>
<proteinExistence type="predicted"/>
<dbReference type="Pfam" id="PF25484">
    <property type="entry name" value="DUF7907"/>
    <property type="match status" value="1"/>
</dbReference>
<comment type="caution">
    <text evidence="2">The sequence shown here is derived from an EMBL/GenBank/DDBJ whole genome shotgun (WGS) entry which is preliminary data.</text>
</comment>
<evidence type="ECO:0000313" key="3">
    <source>
        <dbReference type="Proteomes" id="UP001239445"/>
    </source>
</evidence>
<name>A0AAJ0BI89_9PEZI</name>
<dbReference type="InterPro" id="IPR057229">
    <property type="entry name" value="DUF7907"/>
</dbReference>
<dbReference type="Proteomes" id="UP001239445">
    <property type="component" value="Unassembled WGS sequence"/>
</dbReference>
<sequence>MLATIALLAGLASAVPTMIPNDKFEMRDSKGFRLVVNVTNPAHDFPGNPVNGLKVFPARAGANINYASVTNTGGAVFFTTSTNLTRLSTDYLPTGLVSRPSPDSAHTDMLGLDVGQGTAGFGVSTWPKTCGTLQAPVSGTFAVCDLGFEAPVHPRFVVQYVEGTANAGDDKFYAEEPNVPDNCVAVKLLPECAELAGTKRADGEEIVTSRCYPDVGVITWQDGMKICWG</sequence>
<reference evidence="2" key="1">
    <citation type="submission" date="2023-06" db="EMBL/GenBank/DDBJ databases">
        <title>Genome-scale phylogeny and comparative genomics of the fungal order Sordariales.</title>
        <authorList>
            <consortium name="Lawrence Berkeley National Laboratory"/>
            <person name="Hensen N."/>
            <person name="Bonometti L."/>
            <person name="Westerberg I."/>
            <person name="Brannstrom I.O."/>
            <person name="Guillou S."/>
            <person name="Cros-Aarteil S."/>
            <person name="Calhoun S."/>
            <person name="Haridas S."/>
            <person name="Kuo A."/>
            <person name="Mondo S."/>
            <person name="Pangilinan J."/>
            <person name="Riley R."/>
            <person name="Labutti K."/>
            <person name="Andreopoulos B."/>
            <person name="Lipzen A."/>
            <person name="Chen C."/>
            <person name="Yanf M."/>
            <person name="Daum C."/>
            <person name="Ng V."/>
            <person name="Clum A."/>
            <person name="Steindorff A."/>
            <person name="Ohm R."/>
            <person name="Martin F."/>
            <person name="Silar P."/>
            <person name="Natvig D."/>
            <person name="Lalanne C."/>
            <person name="Gautier V."/>
            <person name="Ament-Velasquez S.L."/>
            <person name="Kruys A."/>
            <person name="Hutchinson M.I."/>
            <person name="Powell A.J."/>
            <person name="Barry K."/>
            <person name="Miller A.N."/>
            <person name="Grigoriev I.V."/>
            <person name="Debuchy R."/>
            <person name="Gladieux P."/>
            <person name="Thoren M.H."/>
            <person name="Johannesson H."/>
        </authorList>
    </citation>
    <scope>NUCLEOTIDE SEQUENCE</scope>
    <source>
        <strain evidence="2">PSN4</strain>
    </source>
</reference>
<organism evidence="2 3">
    <name type="scientific">Echria macrotheca</name>
    <dbReference type="NCBI Taxonomy" id="438768"/>
    <lineage>
        <taxon>Eukaryota</taxon>
        <taxon>Fungi</taxon>
        <taxon>Dikarya</taxon>
        <taxon>Ascomycota</taxon>
        <taxon>Pezizomycotina</taxon>
        <taxon>Sordariomycetes</taxon>
        <taxon>Sordariomycetidae</taxon>
        <taxon>Sordariales</taxon>
        <taxon>Schizotheciaceae</taxon>
        <taxon>Echria</taxon>
    </lineage>
</organism>